<dbReference type="PROSITE" id="PS50082">
    <property type="entry name" value="WD_REPEATS_2"/>
    <property type="match status" value="1"/>
</dbReference>
<feature type="region of interest" description="Disordered" evidence="4">
    <location>
        <begin position="559"/>
        <end position="597"/>
    </location>
</feature>
<dbReference type="AlphaFoldDB" id="A0ABD3C9P3"/>
<accession>A0ABD3C9P3</accession>
<dbReference type="SMART" id="SM00320">
    <property type="entry name" value="WD40"/>
    <property type="match status" value="4"/>
</dbReference>
<protein>
    <recommendedName>
        <fullName evidence="5">Small-subunit processome Utp12 domain-containing protein</fullName>
    </recommendedName>
</protein>
<dbReference type="Pfam" id="PF04003">
    <property type="entry name" value="Utp12"/>
    <property type="match status" value="1"/>
</dbReference>
<evidence type="ECO:0000256" key="4">
    <source>
        <dbReference type="SAM" id="MobiDB-lite"/>
    </source>
</evidence>
<dbReference type="InterPro" id="IPR001680">
    <property type="entry name" value="WD40_rpt"/>
</dbReference>
<dbReference type="Proteomes" id="UP001632038">
    <property type="component" value="Unassembled WGS sequence"/>
</dbReference>
<evidence type="ECO:0000256" key="1">
    <source>
        <dbReference type="ARBA" id="ARBA00004604"/>
    </source>
</evidence>
<dbReference type="Pfam" id="PF00400">
    <property type="entry name" value="WD40"/>
    <property type="match status" value="3"/>
</dbReference>
<evidence type="ECO:0000256" key="3">
    <source>
        <dbReference type="PROSITE-ProRule" id="PRU00221"/>
    </source>
</evidence>
<feature type="repeat" description="WD" evidence="3">
    <location>
        <begin position="193"/>
        <end position="235"/>
    </location>
</feature>
<keyword evidence="7" id="KW-1185">Reference proteome</keyword>
<sequence length="597" mass="65055">MGSSHIRDILTAFSPSLDLFAISVGDGRIKIWDTVKGQIQTEFADIASTETGIFGKQDEGHLSMDYTCMKWLSVEKKKKRKLGGSLLVLGTGGGDVLALDVSAGHLKWRVNNCHAGGVSAVSLPVHGSRIYTAGSDGMVCEIESMSGNLLNKFSAGSRAISSLAVSPDGNTIATAAAQLKIFNSRNHKKLQRFSGHPGPVRCMVFSEDGQYVLSSALGERYVAVWKIDRSKTKSSSALLAMDHPAVFLDTRSNNSENLENVGLSVLAISEMGVCYFWHGKTIDELQNSKPTKIYANCDDGFVQKSKRTDPNVFAAKLQNVTNVFLAHSFLIQPTFEKVTVKPGKDVKLSVSQDGGVLLPIAQSHKTKKKSDVQSRVTALDSSNADGALLPVPKMFDLNDGKSETKTLPSEEESRLDSVTLCMEDRLRSLGILTRSLGILTPSSTLDSKKFKGINLDASTPHKKIKSTVSSMEPSDALTLLKSLVDIWQSRSHRGTHVLPWICCILVHHSDYVKSQEPKLLDYLYKVSNSKGPAINSLFQLSGRLQLVSAQIDKASDIQHVIPHDEQEDESEDEEVDEVVHGVDDDDSQTGSESDDYS</sequence>
<keyword evidence="2" id="KW-0539">Nucleus</keyword>
<evidence type="ECO:0000313" key="6">
    <source>
        <dbReference type="EMBL" id="KAL3626563.1"/>
    </source>
</evidence>
<dbReference type="InterPro" id="IPR007148">
    <property type="entry name" value="SSU_processome_Utp12"/>
</dbReference>
<dbReference type="GO" id="GO:0005730">
    <property type="term" value="C:nucleolus"/>
    <property type="evidence" value="ECO:0007669"/>
    <property type="project" value="UniProtKB-SubCell"/>
</dbReference>
<dbReference type="PANTHER" id="PTHR45290:SF1">
    <property type="entry name" value="OS03G0300300 PROTEIN"/>
    <property type="match status" value="1"/>
</dbReference>
<keyword evidence="3" id="KW-0853">WD repeat</keyword>
<dbReference type="Gene3D" id="2.130.10.10">
    <property type="entry name" value="YVTN repeat-like/Quinoprotein amine dehydrogenase"/>
    <property type="match status" value="2"/>
</dbReference>
<reference evidence="7" key="1">
    <citation type="journal article" date="2024" name="IScience">
        <title>Strigolactones Initiate the Formation of Haustorium-like Structures in Castilleja.</title>
        <authorList>
            <person name="Buerger M."/>
            <person name="Peterson D."/>
            <person name="Chory J."/>
        </authorList>
    </citation>
    <scope>NUCLEOTIDE SEQUENCE [LARGE SCALE GENOMIC DNA]</scope>
</reference>
<feature type="compositionally biased region" description="Acidic residues" evidence="4">
    <location>
        <begin position="565"/>
        <end position="576"/>
    </location>
</feature>
<evidence type="ECO:0000259" key="5">
    <source>
        <dbReference type="Pfam" id="PF04003"/>
    </source>
</evidence>
<dbReference type="InterPro" id="IPR011047">
    <property type="entry name" value="Quinoprotein_ADH-like_sf"/>
</dbReference>
<name>A0ABD3C9P3_9LAMI</name>
<feature type="compositionally biased region" description="Acidic residues" evidence="4">
    <location>
        <begin position="583"/>
        <end position="597"/>
    </location>
</feature>
<dbReference type="PANTHER" id="PTHR45290">
    <property type="entry name" value="OS03G0300300 PROTEIN"/>
    <property type="match status" value="1"/>
</dbReference>
<dbReference type="EMBL" id="JAVIJP010000047">
    <property type="protein sequence ID" value="KAL3626563.1"/>
    <property type="molecule type" value="Genomic_DNA"/>
</dbReference>
<dbReference type="InterPro" id="IPR015943">
    <property type="entry name" value="WD40/YVTN_repeat-like_dom_sf"/>
</dbReference>
<comment type="caution">
    <text evidence="6">The sequence shown here is derived from an EMBL/GenBank/DDBJ whole genome shotgun (WGS) entry which is preliminary data.</text>
</comment>
<organism evidence="6 7">
    <name type="scientific">Castilleja foliolosa</name>
    <dbReference type="NCBI Taxonomy" id="1961234"/>
    <lineage>
        <taxon>Eukaryota</taxon>
        <taxon>Viridiplantae</taxon>
        <taxon>Streptophyta</taxon>
        <taxon>Embryophyta</taxon>
        <taxon>Tracheophyta</taxon>
        <taxon>Spermatophyta</taxon>
        <taxon>Magnoliopsida</taxon>
        <taxon>eudicotyledons</taxon>
        <taxon>Gunneridae</taxon>
        <taxon>Pentapetalae</taxon>
        <taxon>asterids</taxon>
        <taxon>lamiids</taxon>
        <taxon>Lamiales</taxon>
        <taxon>Orobanchaceae</taxon>
        <taxon>Pedicularideae</taxon>
        <taxon>Castillejinae</taxon>
        <taxon>Castilleja</taxon>
    </lineage>
</organism>
<dbReference type="SUPFAM" id="SSF50998">
    <property type="entry name" value="Quinoprotein alcohol dehydrogenase-like"/>
    <property type="match status" value="1"/>
</dbReference>
<evidence type="ECO:0000256" key="2">
    <source>
        <dbReference type="ARBA" id="ARBA00023242"/>
    </source>
</evidence>
<comment type="subcellular location">
    <subcellularLocation>
        <location evidence="1">Nucleus</location>
        <location evidence="1">Nucleolus</location>
    </subcellularLocation>
</comment>
<evidence type="ECO:0000313" key="7">
    <source>
        <dbReference type="Proteomes" id="UP001632038"/>
    </source>
</evidence>
<gene>
    <name evidence="6" type="ORF">CASFOL_030112</name>
</gene>
<feature type="domain" description="Small-subunit processome Utp12" evidence="5">
    <location>
        <begin position="458"/>
        <end position="548"/>
    </location>
</feature>
<proteinExistence type="predicted"/>